<dbReference type="GO" id="GO:0005829">
    <property type="term" value="C:cytosol"/>
    <property type="evidence" value="ECO:0007669"/>
    <property type="project" value="GOC"/>
</dbReference>
<keyword evidence="2" id="KW-1185">Reference proteome</keyword>
<sequence>MYKDNVLPRVLEQVFPDEYHLQTLEPLLDARPQLQLTVDIKTVLSRLMDRLSNYAASNPDVLPEFLQVEGSGKLSNATGKVNWLLP</sequence>
<dbReference type="EMBL" id="JAUESC010000382">
    <property type="protein sequence ID" value="KAK0586861.1"/>
    <property type="molecule type" value="Genomic_DNA"/>
</dbReference>
<gene>
    <name evidence="1" type="ORF">LWI29_013558</name>
</gene>
<evidence type="ECO:0000313" key="1">
    <source>
        <dbReference type="EMBL" id="KAK0586861.1"/>
    </source>
</evidence>
<dbReference type="PANTHER" id="PTHR11099:SF6">
    <property type="entry name" value="VACUOLAR PROTEIN SORTING-ASSOCIATED PROTEIN 35B"/>
    <property type="match status" value="1"/>
</dbReference>
<dbReference type="AlphaFoldDB" id="A0AA39RYP7"/>
<reference evidence="1" key="1">
    <citation type="journal article" date="2022" name="Plant J.">
        <title>Strategies of tolerance reflected in two North American maple genomes.</title>
        <authorList>
            <person name="McEvoy S.L."/>
            <person name="Sezen U.U."/>
            <person name="Trouern-Trend A."/>
            <person name="McMahon S.M."/>
            <person name="Schaberg P.G."/>
            <person name="Yang J."/>
            <person name="Wegrzyn J.L."/>
            <person name="Swenson N.G."/>
        </authorList>
    </citation>
    <scope>NUCLEOTIDE SEQUENCE</scope>
    <source>
        <strain evidence="1">NS2018</strain>
    </source>
</reference>
<dbReference type="GO" id="GO:0030906">
    <property type="term" value="C:retromer, cargo-selective complex"/>
    <property type="evidence" value="ECO:0007669"/>
    <property type="project" value="InterPro"/>
</dbReference>
<dbReference type="InterPro" id="IPR005378">
    <property type="entry name" value="Vps35"/>
</dbReference>
<protein>
    <submittedName>
        <fullName evidence="1">Uncharacterized protein</fullName>
    </submittedName>
</protein>
<comment type="caution">
    <text evidence="1">The sequence shown here is derived from an EMBL/GenBank/DDBJ whole genome shotgun (WGS) entry which is preliminary data.</text>
</comment>
<accession>A0AA39RYP7</accession>
<evidence type="ECO:0000313" key="2">
    <source>
        <dbReference type="Proteomes" id="UP001168877"/>
    </source>
</evidence>
<dbReference type="Pfam" id="PF03635">
    <property type="entry name" value="Vps35"/>
    <property type="match status" value="1"/>
</dbReference>
<dbReference type="Proteomes" id="UP001168877">
    <property type="component" value="Unassembled WGS sequence"/>
</dbReference>
<dbReference type="GO" id="GO:0005770">
    <property type="term" value="C:late endosome"/>
    <property type="evidence" value="ECO:0007669"/>
    <property type="project" value="TreeGrafter"/>
</dbReference>
<organism evidence="1 2">
    <name type="scientific">Acer saccharum</name>
    <name type="common">Sugar maple</name>
    <dbReference type="NCBI Taxonomy" id="4024"/>
    <lineage>
        <taxon>Eukaryota</taxon>
        <taxon>Viridiplantae</taxon>
        <taxon>Streptophyta</taxon>
        <taxon>Embryophyta</taxon>
        <taxon>Tracheophyta</taxon>
        <taxon>Spermatophyta</taxon>
        <taxon>Magnoliopsida</taxon>
        <taxon>eudicotyledons</taxon>
        <taxon>Gunneridae</taxon>
        <taxon>Pentapetalae</taxon>
        <taxon>rosids</taxon>
        <taxon>malvids</taxon>
        <taxon>Sapindales</taxon>
        <taxon>Sapindaceae</taxon>
        <taxon>Hippocastanoideae</taxon>
        <taxon>Acereae</taxon>
        <taxon>Acer</taxon>
    </lineage>
</organism>
<dbReference type="GO" id="GO:0006886">
    <property type="term" value="P:intracellular protein transport"/>
    <property type="evidence" value="ECO:0007669"/>
    <property type="project" value="TreeGrafter"/>
</dbReference>
<name>A0AA39RYP7_ACESA</name>
<proteinExistence type="predicted"/>
<dbReference type="GO" id="GO:0042147">
    <property type="term" value="P:retrograde transport, endosome to Golgi"/>
    <property type="evidence" value="ECO:0007669"/>
    <property type="project" value="InterPro"/>
</dbReference>
<reference evidence="1" key="2">
    <citation type="submission" date="2023-06" db="EMBL/GenBank/DDBJ databases">
        <authorList>
            <person name="Swenson N.G."/>
            <person name="Wegrzyn J.L."/>
            <person name="Mcevoy S.L."/>
        </authorList>
    </citation>
    <scope>NUCLEOTIDE SEQUENCE</scope>
    <source>
        <strain evidence="1">NS2018</strain>
        <tissue evidence="1">Leaf</tissue>
    </source>
</reference>
<dbReference type="PANTHER" id="PTHR11099">
    <property type="entry name" value="VACUOLAR SORTING PROTEIN 35"/>
    <property type="match status" value="1"/>
</dbReference>